<dbReference type="EMBL" id="CP047593">
    <property type="protein sequence ID" value="QHI70571.1"/>
    <property type="molecule type" value="Genomic_DNA"/>
</dbReference>
<accession>A0A6P1M9R2</accession>
<evidence type="ECO:0000256" key="1">
    <source>
        <dbReference type="SAM" id="SignalP"/>
    </source>
</evidence>
<reference evidence="2 3" key="1">
    <citation type="submission" date="2020-01" db="EMBL/GenBank/DDBJ databases">
        <title>Ponticoccus aerotolerans gen. nov., sp. nov., an anaerobic bacterium and proposal of Ponticoccusceae fam. nov., Ponticoccusles ord. nov. and Ponticoccuse classis nov. in the phylum Kiritimatiellaeota.</title>
        <authorList>
            <person name="Zhou L.Y."/>
            <person name="Du Z.J."/>
        </authorList>
    </citation>
    <scope>NUCLEOTIDE SEQUENCE [LARGE SCALE GENOMIC DNA]</scope>
    <source>
        <strain evidence="2 3">S-5007</strain>
    </source>
</reference>
<dbReference type="AlphaFoldDB" id="A0A6P1M9R2"/>
<keyword evidence="3" id="KW-1185">Reference proteome</keyword>
<organism evidence="2 3">
    <name type="scientific">Tichowtungia aerotolerans</name>
    <dbReference type="NCBI Taxonomy" id="2697043"/>
    <lineage>
        <taxon>Bacteria</taxon>
        <taxon>Pseudomonadati</taxon>
        <taxon>Kiritimatiellota</taxon>
        <taxon>Tichowtungiia</taxon>
        <taxon>Tichowtungiales</taxon>
        <taxon>Tichowtungiaceae</taxon>
        <taxon>Tichowtungia</taxon>
    </lineage>
</organism>
<dbReference type="KEGG" id="taer:GT409_14355"/>
<dbReference type="Proteomes" id="UP000464954">
    <property type="component" value="Chromosome"/>
</dbReference>
<evidence type="ECO:0008006" key="4">
    <source>
        <dbReference type="Google" id="ProtNLM"/>
    </source>
</evidence>
<dbReference type="InterPro" id="IPR023614">
    <property type="entry name" value="Porin_dom_sf"/>
</dbReference>
<feature type="signal peptide" evidence="1">
    <location>
        <begin position="1"/>
        <end position="20"/>
    </location>
</feature>
<dbReference type="Gene3D" id="2.40.160.10">
    <property type="entry name" value="Porin"/>
    <property type="match status" value="1"/>
</dbReference>
<gene>
    <name evidence="2" type="ORF">GT409_14355</name>
</gene>
<evidence type="ECO:0000313" key="2">
    <source>
        <dbReference type="EMBL" id="QHI70571.1"/>
    </source>
</evidence>
<feature type="chain" id="PRO_5027090227" description="Alginate export domain-containing protein" evidence="1">
    <location>
        <begin position="21"/>
        <end position="458"/>
    </location>
</feature>
<dbReference type="SUPFAM" id="SSF56935">
    <property type="entry name" value="Porins"/>
    <property type="match status" value="1"/>
</dbReference>
<protein>
    <recommendedName>
        <fullName evidence="4">Alginate export domain-containing protein</fullName>
    </recommendedName>
</protein>
<dbReference type="RefSeq" id="WP_160629745.1">
    <property type="nucleotide sequence ID" value="NZ_CP047593.1"/>
</dbReference>
<proteinExistence type="predicted"/>
<sequence length="458" mass="51571">MKKIKFLCALLLCGAVCSQAADPETAADTKKAVPEAAGQSRFRWGGDIRLRSVYFDNIPLPMGAETRGGANSFQRYRTRLWGEYQATENLKFHGRIINEFRTWQNRSKTAGSSAWNALDEIVIDNLYIDWDATENWSVRAGRQDLIYGTGKVILDGTPKDGSRTIYFDAVKATYSGIQDTTIDFLGIYTRAEDPLAIHSEERDLVGKTGSYYGGAEAGGGIYLKNQSIEGLPLEAYYLYKAKEEAWIDTTTTPTVLYDDQDRHTVGTRLMQKFTDDIDSNLELAYQFGDNISAYMVDALINWHIPDCPMKSTLGLGWYYLSGDDPSTSDDEGWNPLWARWPQYSELYIYAFDAEGAGRWSNLSMPHVDFTFHPHEKVQTSLMLGYMFAPEEDGVGGGDERGFLATLKNTFTLKKNMLTKGDKLGGHILFEAMDPGNYYSEDQQNHPALFARVELNYSF</sequence>
<name>A0A6P1M9R2_9BACT</name>
<keyword evidence="1" id="KW-0732">Signal</keyword>
<evidence type="ECO:0000313" key="3">
    <source>
        <dbReference type="Proteomes" id="UP000464954"/>
    </source>
</evidence>